<dbReference type="SUPFAM" id="SSF49695">
    <property type="entry name" value="gamma-Crystallin-like"/>
    <property type="match status" value="1"/>
</dbReference>
<dbReference type="PANTHER" id="PTHR11818">
    <property type="entry name" value="BETA/GAMMA CRYSTALLIN"/>
    <property type="match status" value="1"/>
</dbReference>
<dbReference type="Gene3D" id="2.60.20.10">
    <property type="entry name" value="Crystallins"/>
    <property type="match status" value="2"/>
</dbReference>
<protein>
    <recommendedName>
        <fullName evidence="3">Beta-crystallin B1</fullName>
    </recommendedName>
    <alternativeName>
        <fullName evidence="7">Beta-B1 crystallin</fullName>
    </alternativeName>
</protein>
<dbReference type="PANTHER" id="PTHR11818:SF12">
    <property type="entry name" value="BETA-CRYSTALLIN B1"/>
    <property type="match status" value="1"/>
</dbReference>
<reference evidence="10 11" key="1">
    <citation type="submission" date="2016-06" db="EMBL/GenBank/DDBJ databases">
        <title>The Draft Genome Sequence and Annotation of the Desert Woodrat Neotoma lepida.</title>
        <authorList>
            <person name="Campbell M."/>
            <person name="Oakeson K.F."/>
            <person name="Yandell M."/>
            <person name="Halpert J.R."/>
            <person name="Dearing D."/>
        </authorList>
    </citation>
    <scope>NUCLEOTIDE SEQUENCE [LARGE SCALE GENOMIC DNA]</scope>
    <source>
        <strain evidence="10">417</strain>
        <tissue evidence="10">Liver</tissue>
    </source>
</reference>
<dbReference type="PROSITE" id="PS50915">
    <property type="entry name" value="CRYSTALLIN_BETA_GAMMA"/>
    <property type="match status" value="3"/>
</dbReference>
<feature type="non-terminal residue" evidence="10">
    <location>
        <position position="369"/>
    </location>
</feature>
<evidence type="ECO:0000256" key="8">
    <source>
        <dbReference type="SAM" id="MobiDB-lite"/>
    </source>
</evidence>
<evidence type="ECO:0000256" key="1">
    <source>
        <dbReference type="ARBA" id="ARBA00003689"/>
    </source>
</evidence>
<dbReference type="AlphaFoldDB" id="A0A1A6HA09"/>
<evidence type="ECO:0000256" key="3">
    <source>
        <dbReference type="ARBA" id="ARBA00019516"/>
    </source>
</evidence>
<dbReference type="InterPro" id="IPR050252">
    <property type="entry name" value="Beta/Gamma-Crystallin"/>
</dbReference>
<feature type="compositionally biased region" description="Low complexity" evidence="8">
    <location>
        <begin position="81"/>
        <end position="94"/>
    </location>
</feature>
<dbReference type="EMBL" id="LZPO01044061">
    <property type="protein sequence ID" value="OBS75134.1"/>
    <property type="molecule type" value="Genomic_DNA"/>
</dbReference>
<feature type="compositionally biased region" description="Pro residues" evidence="8">
    <location>
        <begin position="105"/>
        <end position="119"/>
    </location>
</feature>
<feature type="non-terminal residue" evidence="10">
    <location>
        <position position="1"/>
    </location>
</feature>
<comment type="similarity">
    <text evidence="2">Belongs to the beta/gamma-crystallin family.</text>
</comment>
<accession>A0A1A6HA09</accession>
<dbReference type="GO" id="GO:0007601">
    <property type="term" value="P:visual perception"/>
    <property type="evidence" value="ECO:0007669"/>
    <property type="project" value="TreeGrafter"/>
</dbReference>
<proteinExistence type="inferred from homology"/>
<dbReference type="GO" id="GO:0002088">
    <property type="term" value="P:lens development in camera-type eye"/>
    <property type="evidence" value="ECO:0007669"/>
    <property type="project" value="TreeGrafter"/>
</dbReference>
<evidence type="ECO:0000256" key="5">
    <source>
        <dbReference type="ARBA" id="ARBA00022737"/>
    </source>
</evidence>
<feature type="region of interest" description="Disordered" evidence="8">
    <location>
        <begin position="69"/>
        <end position="128"/>
    </location>
</feature>
<sequence length="369" mass="41165">RTVLSAKTHAKKSVFLEGPVELTRVPSTQYPQGTVLRTPGEDGWERFRTDTHICIRSLSRCWLSSSHVRNTEPTSGTMSQAAKAAATTAVNPGSDGKGKGGPTTGPAPAPGPTPVPASVPRPSAKVGDLPPGSYRLVVFEQENFQGRRVEFSGECLNLGDRGFDRVRSLIVISGPWVAFEQSAFRGEMFVLEKGEYPRWDTWTSSYRSDRLMSFRPVRMDSQEHKICLFEGANFKGNTMEIQEDDVPSLWVYGFCDRVGSVTVSGGTWVGYQYPGYRGYQYLLEPGDFRHWNEWGAFQPQMQAVRRLRDRQWHHEGCFPVLAAEPPKSLAEPSHRHHVLQTCKAFMQGLRLTYSLPEAVSATPHCAVTN</sequence>
<dbReference type="STRING" id="56216.A0A1A6HA09"/>
<comment type="caution">
    <text evidence="10">The sequence shown here is derived from an EMBL/GenBank/DDBJ whole genome shotgun (WGS) entry which is preliminary data.</text>
</comment>
<name>A0A1A6HA09_NEOLE</name>
<keyword evidence="5" id="KW-0677">Repeat</keyword>
<evidence type="ECO:0000256" key="7">
    <source>
        <dbReference type="ARBA" id="ARBA00032143"/>
    </source>
</evidence>
<dbReference type="InterPro" id="IPR001064">
    <property type="entry name" value="Beta/gamma_crystallin"/>
</dbReference>
<evidence type="ECO:0000256" key="6">
    <source>
        <dbReference type="ARBA" id="ARBA00025922"/>
    </source>
</evidence>
<dbReference type="GO" id="GO:0005212">
    <property type="term" value="F:structural constituent of eye lens"/>
    <property type="evidence" value="ECO:0007669"/>
    <property type="project" value="UniProtKB-KW"/>
</dbReference>
<dbReference type="InterPro" id="IPR011024">
    <property type="entry name" value="G_crystallin-like"/>
</dbReference>
<gene>
    <name evidence="10" type="ORF">A6R68_14334</name>
</gene>
<keyword evidence="4" id="KW-0273">Eye lens protein</keyword>
<feature type="domain" description="Beta/gamma crystallin 'Greek key'" evidence="9">
    <location>
        <begin position="134"/>
        <end position="173"/>
    </location>
</feature>
<feature type="domain" description="Beta/gamma crystallin 'Greek key'" evidence="9">
    <location>
        <begin position="174"/>
        <end position="218"/>
    </location>
</feature>
<dbReference type="FunFam" id="2.60.20.10:FF:000005">
    <property type="entry name" value="Crystallin, beta B1"/>
    <property type="match status" value="1"/>
</dbReference>
<evidence type="ECO:0000259" key="9">
    <source>
        <dbReference type="PROSITE" id="PS50915"/>
    </source>
</evidence>
<dbReference type="Proteomes" id="UP000092124">
    <property type="component" value="Unassembled WGS sequence"/>
</dbReference>
<feature type="compositionally biased region" description="Polar residues" evidence="8">
    <location>
        <begin position="69"/>
        <end position="80"/>
    </location>
</feature>
<dbReference type="OrthoDB" id="5411518at2759"/>
<evidence type="ECO:0000313" key="11">
    <source>
        <dbReference type="Proteomes" id="UP000092124"/>
    </source>
</evidence>
<dbReference type="SMART" id="SM00247">
    <property type="entry name" value="XTALbg"/>
    <property type="match status" value="2"/>
</dbReference>
<keyword evidence="11" id="KW-1185">Reference proteome</keyword>
<evidence type="ECO:0000313" key="10">
    <source>
        <dbReference type="EMBL" id="OBS75134.1"/>
    </source>
</evidence>
<evidence type="ECO:0000256" key="2">
    <source>
        <dbReference type="ARBA" id="ARBA00009646"/>
    </source>
</evidence>
<evidence type="ECO:0000256" key="4">
    <source>
        <dbReference type="ARBA" id="ARBA00022613"/>
    </source>
</evidence>
<comment type="function">
    <text evidence="1">Crystallins are the dominant structural components of the vertebrate eye lens.</text>
</comment>
<organism evidence="10 11">
    <name type="scientific">Neotoma lepida</name>
    <name type="common">Desert woodrat</name>
    <dbReference type="NCBI Taxonomy" id="56216"/>
    <lineage>
        <taxon>Eukaryota</taxon>
        <taxon>Metazoa</taxon>
        <taxon>Chordata</taxon>
        <taxon>Craniata</taxon>
        <taxon>Vertebrata</taxon>
        <taxon>Euteleostomi</taxon>
        <taxon>Mammalia</taxon>
        <taxon>Eutheria</taxon>
        <taxon>Euarchontoglires</taxon>
        <taxon>Glires</taxon>
        <taxon>Rodentia</taxon>
        <taxon>Myomorpha</taxon>
        <taxon>Muroidea</taxon>
        <taxon>Cricetidae</taxon>
        <taxon>Neotominae</taxon>
        <taxon>Neotoma</taxon>
    </lineage>
</organism>
<comment type="subunit">
    <text evidence="6">Homo/heterodimer, or complexes of higher-order. The structure of beta-crystallin oligomers seems to be stabilized through interactions between the N-terminal arms.</text>
</comment>
<feature type="domain" description="Beta/gamma crystallin 'Greek key'" evidence="9">
    <location>
        <begin position="266"/>
        <end position="308"/>
    </location>
</feature>
<dbReference type="PRINTS" id="PR01367">
    <property type="entry name" value="BGCRYSTALLIN"/>
</dbReference>
<dbReference type="Pfam" id="PF00030">
    <property type="entry name" value="Crystall"/>
    <property type="match status" value="2"/>
</dbReference>
<dbReference type="FunFam" id="2.60.20.10:FF:000002">
    <property type="entry name" value="Crystallin, beta B2"/>
    <property type="match status" value="1"/>
</dbReference>